<protein>
    <recommendedName>
        <fullName evidence="5">Pentacotripeptide-repeat region of PRORP domain-containing protein</fullName>
    </recommendedName>
</protein>
<keyword evidence="1" id="KW-0677">Repeat</keyword>
<dbReference type="PANTHER" id="PTHR47942">
    <property type="entry name" value="TETRATRICOPEPTIDE REPEAT (TPR)-LIKE SUPERFAMILY PROTEIN-RELATED"/>
    <property type="match status" value="1"/>
</dbReference>
<name>A0A507QWZ7_MONPU</name>
<feature type="region of interest" description="Disordered" evidence="2">
    <location>
        <begin position="1"/>
        <end position="113"/>
    </location>
</feature>
<sequence>MVNDASDSDVTGSNDTHFVNHEVRPSRPSQNDTIKNLSQNADNSGPELPIPCPESNQGEDSIQFRGTGRSRRRRTDNDIERSNAGTGQNSFQPAYTRRRVGSPRPERTARTLSRDQVRAIARRKGLNVGVVNSVVSRFNKRLQHQRRVLKPQSVQQDVIIRLTSLYSRMLGHRQWRAAYSEIHKAKRGGHEVKNEAVIPKLNKNGLALLELVKEDCQGKFAEAWEALPRTGKAMHWQRLALWLLRNSPDLTLEFLLVTTKNSDKPNFSMVADCMAYLDEFHYNVLGTWQKGSYTYQSLVETCLDPNHWPILSLPQKGVRIYLLRASYDAVCSAFKMVCERRIEMTAQTVLCFMLRFTEFGDVDRALDALRYIPKLRQAGFSLFSQGVMRHCCKLLTLDSVQESNGARNFRILPQLLEMGVRPNRDMMNVVLANAFKTGDPQLGLDMLEFMKSQGHELDSYTYVTLLGDAVAREDRTRFGELMHEVEQKYNWKIHRYLASKVFHAHYVFTAKHMESDANPIEVFYSMLKIYNELHDITPLKDLLIIPPNYQPPPGSGTSSPSLMALYIMIATYFRCQRRISIVHQVYTRFRTLVMEGHEVIAPLAETDHTYNEFLIAYRNDPRALRYCLQLVEDMLQRPLPVEFDAGRKRKIITHAKPTPRTWTILLSAFTWNRQTLAAEKVKELMAKQKVEFNQVTWNVIVNSFANAQDVAGTARSIKLMEENGFSIDAYTMKSFRYLRDPERLWIALDELDQKADAEAGLQSTVAPQNETSKARELLLDQGLRRLEAKARLKQ</sequence>
<evidence type="ECO:0000313" key="4">
    <source>
        <dbReference type="Proteomes" id="UP000319663"/>
    </source>
</evidence>
<comment type="caution">
    <text evidence="3">The sequence shown here is derived from an EMBL/GenBank/DDBJ whole genome shotgun (WGS) entry which is preliminary data.</text>
</comment>
<evidence type="ECO:0000256" key="2">
    <source>
        <dbReference type="SAM" id="MobiDB-lite"/>
    </source>
</evidence>
<dbReference type="STRING" id="5098.A0A507QWZ7"/>
<dbReference type="Gene3D" id="1.25.40.10">
    <property type="entry name" value="Tetratricopeptide repeat domain"/>
    <property type="match status" value="2"/>
</dbReference>
<reference evidence="3 4" key="1">
    <citation type="submission" date="2019-06" db="EMBL/GenBank/DDBJ databases">
        <title>Wine fermentation using esterase from Monascus purpureus.</title>
        <authorList>
            <person name="Geng C."/>
            <person name="Zhang Y."/>
        </authorList>
    </citation>
    <scope>NUCLEOTIDE SEQUENCE [LARGE SCALE GENOMIC DNA]</scope>
    <source>
        <strain evidence="3">HQ1</strain>
    </source>
</reference>
<feature type="compositionally biased region" description="Polar residues" evidence="2">
    <location>
        <begin position="27"/>
        <end position="43"/>
    </location>
</feature>
<dbReference type="InterPro" id="IPR051222">
    <property type="entry name" value="PPR/CCM1_RNA-binding"/>
</dbReference>
<feature type="compositionally biased region" description="Polar residues" evidence="2">
    <location>
        <begin position="8"/>
        <end position="17"/>
    </location>
</feature>
<evidence type="ECO:0008006" key="5">
    <source>
        <dbReference type="Google" id="ProtNLM"/>
    </source>
</evidence>
<dbReference type="InterPro" id="IPR011990">
    <property type="entry name" value="TPR-like_helical_dom_sf"/>
</dbReference>
<proteinExistence type="predicted"/>
<dbReference type="InterPro" id="IPR002885">
    <property type="entry name" value="PPR_rpt"/>
</dbReference>
<feature type="compositionally biased region" description="Polar residues" evidence="2">
    <location>
        <begin position="83"/>
        <end position="93"/>
    </location>
</feature>
<dbReference type="EMBL" id="VIFY01000065">
    <property type="protein sequence ID" value="TQB72379.1"/>
    <property type="molecule type" value="Genomic_DNA"/>
</dbReference>
<feature type="compositionally biased region" description="Basic and acidic residues" evidence="2">
    <location>
        <begin position="104"/>
        <end position="113"/>
    </location>
</feature>
<dbReference type="AlphaFoldDB" id="A0A507QWZ7"/>
<dbReference type="PANTHER" id="PTHR47942:SF63">
    <property type="entry name" value="PENTATRICOPEPTIDE REPEAT-CONTAINING PROTEIN"/>
    <property type="match status" value="1"/>
</dbReference>
<accession>A0A507QWZ7</accession>
<keyword evidence="4" id="KW-1185">Reference proteome</keyword>
<dbReference type="Proteomes" id="UP000319663">
    <property type="component" value="Unassembled WGS sequence"/>
</dbReference>
<dbReference type="Pfam" id="PF13812">
    <property type="entry name" value="PPR_3"/>
    <property type="match status" value="1"/>
</dbReference>
<organism evidence="3 4">
    <name type="scientific">Monascus purpureus</name>
    <name type="common">Red mold</name>
    <name type="synonym">Monascus anka</name>
    <dbReference type="NCBI Taxonomy" id="5098"/>
    <lineage>
        <taxon>Eukaryota</taxon>
        <taxon>Fungi</taxon>
        <taxon>Dikarya</taxon>
        <taxon>Ascomycota</taxon>
        <taxon>Pezizomycotina</taxon>
        <taxon>Eurotiomycetes</taxon>
        <taxon>Eurotiomycetidae</taxon>
        <taxon>Eurotiales</taxon>
        <taxon>Aspergillaceae</taxon>
        <taxon>Monascus</taxon>
    </lineage>
</organism>
<evidence type="ECO:0000313" key="3">
    <source>
        <dbReference type="EMBL" id="TQB72379.1"/>
    </source>
</evidence>
<evidence type="ECO:0000256" key="1">
    <source>
        <dbReference type="ARBA" id="ARBA00022737"/>
    </source>
</evidence>
<gene>
    <name evidence="3" type="ORF">MPDQ_006865</name>
</gene>